<reference evidence="1" key="1">
    <citation type="journal article" date="2022" name="bioRxiv">
        <title>Sequencing and chromosome-scale assembly of the giantPleurodeles waltlgenome.</title>
        <authorList>
            <person name="Brown T."/>
            <person name="Elewa A."/>
            <person name="Iarovenko S."/>
            <person name="Subramanian E."/>
            <person name="Araus A.J."/>
            <person name="Petzold A."/>
            <person name="Susuki M."/>
            <person name="Suzuki K.-i.T."/>
            <person name="Hayashi T."/>
            <person name="Toyoda A."/>
            <person name="Oliveira C."/>
            <person name="Osipova E."/>
            <person name="Leigh N.D."/>
            <person name="Simon A."/>
            <person name="Yun M.H."/>
        </authorList>
    </citation>
    <scope>NUCLEOTIDE SEQUENCE</scope>
    <source>
        <strain evidence="1">20211129_DDA</strain>
        <tissue evidence="1">Liver</tissue>
    </source>
</reference>
<evidence type="ECO:0000313" key="1">
    <source>
        <dbReference type="EMBL" id="KAJ1129933.1"/>
    </source>
</evidence>
<dbReference type="EMBL" id="JANPWB010000011">
    <property type="protein sequence ID" value="KAJ1129933.1"/>
    <property type="molecule type" value="Genomic_DNA"/>
</dbReference>
<gene>
    <name evidence="1" type="ORF">NDU88_008293</name>
</gene>
<comment type="caution">
    <text evidence="1">The sequence shown here is derived from an EMBL/GenBank/DDBJ whole genome shotgun (WGS) entry which is preliminary data.</text>
</comment>
<proteinExistence type="predicted"/>
<dbReference type="AlphaFoldDB" id="A0AAV7PTZ0"/>
<dbReference type="Proteomes" id="UP001066276">
    <property type="component" value="Chromosome 7"/>
</dbReference>
<organism evidence="1 2">
    <name type="scientific">Pleurodeles waltl</name>
    <name type="common">Iberian ribbed newt</name>
    <dbReference type="NCBI Taxonomy" id="8319"/>
    <lineage>
        <taxon>Eukaryota</taxon>
        <taxon>Metazoa</taxon>
        <taxon>Chordata</taxon>
        <taxon>Craniata</taxon>
        <taxon>Vertebrata</taxon>
        <taxon>Euteleostomi</taxon>
        <taxon>Amphibia</taxon>
        <taxon>Batrachia</taxon>
        <taxon>Caudata</taxon>
        <taxon>Salamandroidea</taxon>
        <taxon>Salamandridae</taxon>
        <taxon>Pleurodelinae</taxon>
        <taxon>Pleurodeles</taxon>
    </lineage>
</organism>
<evidence type="ECO:0000313" key="2">
    <source>
        <dbReference type="Proteomes" id="UP001066276"/>
    </source>
</evidence>
<sequence length="139" mass="15165">MEERSNQEPASQSLANSEILAAIWGTREALESKMDLIVINVNKVRLDLCKVPEGVSGTEKSISTLQQEVKTLQTTVADLRSKTAHMEERLENAEGCSRHNNISLIGFPEQGGGPSVELTAKEASDWMVALGFGKHQQTS</sequence>
<name>A0AAV7PTZ0_PLEWA</name>
<protein>
    <submittedName>
        <fullName evidence="1">Uncharacterized protein</fullName>
    </submittedName>
</protein>
<keyword evidence="2" id="KW-1185">Reference proteome</keyword>
<accession>A0AAV7PTZ0</accession>